<organism evidence="1 2">
    <name type="scientific">Pleurotus cornucopiae</name>
    <name type="common">Cornucopia mushroom</name>
    <dbReference type="NCBI Taxonomy" id="5321"/>
    <lineage>
        <taxon>Eukaryota</taxon>
        <taxon>Fungi</taxon>
        <taxon>Dikarya</taxon>
        <taxon>Basidiomycota</taxon>
        <taxon>Agaricomycotina</taxon>
        <taxon>Agaricomycetes</taxon>
        <taxon>Agaricomycetidae</taxon>
        <taxon>Agaricales</taxon>
        <taxon>Pleurotineae</taxon>
        <taxon>Pleurotaceae</taxon>
        <taxon>Pleurotus</taxon>
    </lineage>
</organism>
<reference evidence="1 2" key="1">
    <citation type="journal article" date="2021" name="Appl. Environ. Microbiol.">
        <title>Genetic linkage and physical mapping for an oyster mushroom Pleurotus cornucopiae and QTL analysis for the trait cap color.</title>
        <authorList>
            <person name="Zhang Y."/>
            <person name="Gao W."/>
            <person name="Sonnenberg A."/>
            <person name="Chen Q."/>
            <person name="Zhang J."/>
            <person name="Huang C."/>
        </authorList>
    </citation>
    <scope>NUCLEOTIDE SEQUENCE [LARGE SCALE GENOMIC DNA]</scope>
    <source>
        <strain evidence="1">CCMSSC00406</strain>
    </source>
</reference>
<accession>A0ACB7J2S7</accession>
<keyword evidence="2" id="KW-1185">Reference proteome</keyword>
<evidence type="ECO:0000313" key="2">
    <source>
        <dbReference type="Proteomes" id="UP000824881"/>
    </source>
</evidence>
<dbReference type="EMBL" id="WQMT02000004">
    <property type="protein sequence ID" value="KAG9223873.1"/>
    <property type="molecule type" value="Genomic_DNA"/>
</dbReference>
<comment type="caution">
    <text evidence="1">The sequence shown here is derived from an EMBL/GenBank/DDBJ whole genome shotgun (WGS) entry which is preliminary data.</text>
</comment>
<evidence type="ECO:0000313" key="1">
    <source>
        <dbReference type="EMBL" id="KAG9223873.1"/>
    </source>
</evidence>
<proteinExistence type="predicted"/>
<dbReference type="Proteomes" id="UP000824881">
    <property type="component" value="Unassembled WGS sequence"/>
</dbReference>
<gene>
    <name evidence="1" type="ORF">CCMSSC00406_0007735</name>
</gene>
<name>A0ACB7J2S7_PLECO</name>
<protein>
    <submittedName>
        <fullName evidence="1">Uncharacterized protein</fullName>
    </submittedName>
</protein>
<sequence>METQVTFKVIICGAGVGGLALAAFISRNPQVEVVVYESKPEVSAAGEAIAIWKRSWQVFQDMGLDEELAKRNFPTPKEGEVRGPIYRKSDQKEDGYDFHSHLVPYGLLSIPRPKLLEMLQAKLGQNCKVLTSKQAIDFVVEDNGTQVAVLFSDGTRDTADIVVGADGVHSTTRKWFFTDFANQQTDPVKAEAYLQLVPPKWSGTYAYRCNVSAEALEAKFPDHLVWPGQGKVGVSSEKAWLIGSQHVVSYPFGAVVHFICYYSPSGETLDTVGDAHVVDVPKQHVIDAFVDWEPEVCGMLELMNPKVSRWTIFVVEGLPFAVNGRVALSWVIRRMQ</sequence>